<dbReference type="InterPro" id="IPR009012">
    <property type="entry name" value="GrpE_head"/>
</dbReference>
<dbReference type="GO" id="GO:0030150">
    <property type="term" value="P:protein import into mitochondrial matrix"/>
    <property type="evidence" value="ECO:0007669"/>
    <property type="project" value="TreeGrafter"/>
</dbReference>
<evidence type="ECO:0000256" key="3">
    <source>
        <dbReference type="ARBA" id="ARBA00023186"/>
    </source>
</evidence>
<comment type="function">
    <text evidence="4">Essential component of the PAM complex, a complex required for the translocation of transit peptide-containing proteins from the inner membrane into the mitochondrial matrix in an ATP-dependent manner.</text>
</comment>
<dbReference type="GO" id="GO:0051087">
    <property type="term" value="F:protein-folding chaperone binding"/>
    <property type="evidence" value="ECO:0007669"/>
    <property type="project" value="InterPro"/>
</dbReference>
<keyword evidence="4" id="KW-0496">Mitochondrion</keyword>
<dbReference type="InterPro" id="IPR000740">
    <property type="entry name" value="GrpE"/>
</dbReference>
<evidence type="ECO:0000256" key="1">
    <source>
        <dbReference type="ARBA" id="ARBA00004305"/>
    </source>
</evidence>
<dbReference type="OMA" id="PHRHQAI"/>
<dbReference type="OrthoDB" id="201635at2759"/>
<dbReference type="HAMAP" id="MF_01151">
    <property type="entry name" value="GrpE"/>
    <property type="match status" value="1"/>
</dbReference>
<dbReference type="Proteomes" id="UP000016088">
    <property type="component" value="Unassembled WGS sequence"/>
</dbReference>
<evidence type="ECO:0000313" key="8">
    <source>
        <dbReference type="Proteomes" id="UP000016088"/>
    </source>
</evidence>
<accession>S9QY74</accession>
<evidence type="ECO:0000313" key="7">
    <source>
        <dbReference type="EMBL" id="EPX71250.1"/>
    </source>
</evidence>
<dbReference type="VEuPathDB" id="FungiDB:SOCG_01470"/>
<dbReference type="Gene3D" id="3.90.20.20">
    <property type="match status" value="1"/>
</dbReference>
<name>S9QY74_SCHOY</name>
<dbReference type="PRINTS" id="PR00773">
    <property type="entry name" value="GRPEPROTEIN"/>
</dbReference>
<dbReference type="HOGENOM" id="CLU_057217_0_0_1"/>
<evidence type="ECO:0000256" key="6">
    <source>
        <dbReference type="SAM" id="MobiDB-lite"/>
    </source>
</evidence>
<evidence type="ECO:0000256" key="4">
    <source>
        <dbReference type="RuleBase" id="RU000640"/>
    </source>
</evidence>
<dbReference type="GO" id="GO:0006457">
    <property type="term" value="P:protein folding"/>
    <property type="evidence" value="ECO:0007669"/>
    <property type="project" value="InterPro"/>
</dbReference>
<evidence type="ECO:0000256" key="5">
    <source>
        <dbReference type="RuleBase" id="RU004478"/>
    </source>
</evidence>
<gene>
    <name evidence="7" type="ORF">SOCG_01470</name>
</gene>
<dbReference type="GO" id="GO:0042803">
    <property type="term" value="F:protein homodimerization activity"/>
    <property type="evidence" value="ECO:0007669"/>
    <property type="project" value="InterPro"/>
</dbReference>
<dbReference type="AlphaFoldDB" id="S9QY74"/>
<feature type="region of interest" description="Disordered" evidence="6">
    <location>
        <begin position="34"/>
        <end position="55"/>
    </location>
</feature>
<evidence type="ECO:0000256" key="2">
    <source>
        <dbReference type="ARBA" id="ARBA00009054"/>
    </source>
</evidence>
<dbReference type="GeneID" id="25030450"/>
<dbReference type="Gene3D" id="2.30.22.10">
    <property type="entry name" value="Head domain of nucleotide exchange factor GrpE"/>
    <property type="match status" value="1"/>
</dbReference>
<dbReference type="EMBL" id="KE503208">
    <property type="protein sequence ID" value="EPX71250.1"/>
    <property type="molecule type" value="Genomic_DNA"/>
</dbReference>
<proteinExistence type="inferred from homology"/>
<sequence length="223" mass="25511">MYGMRRFFRPTVMRAAFPVRASLNHPRAFWFSSEAKNPENGEKAAETAPKPETEENAQLKEIQAKYEAKSKEIAELKDNVRHKLADARNMENRMKRDMEQTRAFAVQKLVKDLLDSVDNLERALSIVPAEKRNNREANKDLVDLYEGLVMTESNLIKMLQKYGVVRYDGLGEQFDPNIHEAVFQIPIEGKEANTIFHCESKGYTLNGRVVRPAKVGIVKGEDK</sequence>
<dbReference type="PROSITE" id="PS01071">
    <property type="entry name" value="GRPE"/>
    <property type="match status" value="1"/>
</dbReference>
<keyword evidence="3 4" id="KW-0143">Chaperone</keyword>
<dbReference type="RefSeq" id="XP_013019877.1">
    <property type="nucleotide sequence ID" value="XM_013164423.1"/>
</dbReference>
<comment type="subcellular location">
    <subcellularLocation>
        <location evidence="1 4">Mitochondrion matrix</location>
    </subcellularLocation>
</comment>
<dbReference type="PANTHER" id="PTHR21237:SF23">
    <property type="entry name" value="GRPE PROTEIN HOMOLOG, MITOCHONDRIAL"/>
    <property type="match status" value="1"/>
</dbReference>
<dbReference type="Pfam" id="PF01025">
    <property type="entry name" value="GrpE"/>
    <property type="match status" value="1"/>
</dbReference>
<dbReference type="GO" id="GO:0000774">
    <property type="term" value="F:adenyl-nucleotide exchange factor activity"/>
    <property type="evidence" value="ECO:0007669"/>
    <property type="project" value="InterPro"/>
</dbReference>
<keyword evidence="8" id="KW-1185">Reference proteome</keyword>
<comment type="similarity">
    <text evidence="2 5">Belongs to the GrpE family.</text>
</comment>
<dbReference type="PANTHER" id="PTHR21237">
    <property type="entry name" value="GRPE PROTEIN"/>
    <property type="match status" value="1"/>
</dbReference>
<dbReference type="SUPFAM" id="SSF58014">
    <property type="entry name" value="Coiled-coil domain of nucleotide exchange factor GrpE"/>
    <property type="match status" value="1"/>
</dbReference>
<protein>
    <recommendedName>
        <fullName evidence="4">GrpE protein homolog</fullName>
    </recommendedName>
</protein>
<dbReference type="SUPFAM" id="SSF51064">
    <property type="entry name" value="Head domain of nucleotide exchange factor GrpE"/>
    <property type="match status" value="1"/>
</dbReference>
<reference evidence="7 8" key="1">
    <citation type="journal article" date="2011" name="Science">
        <title>Comparative functional genomics of the fission yeasts.</title>
        <authorList>
            <person name="Rhind N."/>
            <person name="Chen Z."/>
            <person name="Yassour M."/>
            <person name="Thompson D.A."/>
            <person name="Haas B.J."/>
            <person name="Habib N."/>
            <person name="Wapinski I."/>
            <person name="Roy S."/>
            <person name="Lin M.F."/>
            <person name="Heiman D.I."/>
            <person name="Young S.K."/>
            <person name="Furuya K."/>
            <person name="Guo Y."/>
            <person name="Pidoux A."/>
            <person name="Chen H.M."/>
            <person name="Robbertse B."/>
            <person name="Goldberg J.M."/>
            <person name="Aoki K."/>
            <person name="Bayne E.H."/>
            <person name="Berlin A.M."/>
            <person name="Desjardins C.A."/>
            <person name="Dobbs E."/>
            <person name="Dukaj L."/>
            <person name="Fan L."/>
            <person name="FitzGerald M.G."/>
            <person name="French C."/>
            <person name="Gujja S."/>
            <person name="Hansen K."/>
            <person name="Keifenheim D."/>
            <person name="Levin J.Z."/>
            <person name="Mosher R.A."/>
            <person name="Mueller C.A."/>
            <person name="Pfiffner J."/>
            <person name="Priest M."/>
            <person name="Russ C."/>
            <person name="Smialowska A."/>
            <person name="Swoboda P."/>
            <person name="Sykes S.M."/>
            <person name="Vaughn M."/>
            <person name="Vengrova S."/>
            <person name="Yoder R."/>
            <person name="Zeng Q."/>
            <person name="Allshire R."/>
            <person name="Baulcombe D."/>
            <person name="Birren B.W."/>
            <person name="Brown W."/>
            <person name="Ekwall K."/>
            <person name="Kellis M."/>
            <person name="Leatherwood J."/>
            <person name="Levin H."/>
            <person name="Margalit H."/>
            <person name="Martienssen R."/>
            <person name="Nieduszynski C.A."/>
            <person name="Spatafora J.W."/>
            <person name="Friedman N."/>
            <person name="Dalgaard J.Z."/>
            <person name="Baumann P."/>
            <person name="Niki H."/>
            <person name="Regev A."/>
            <person name="Nusbaum C."/>
        </authorList>
    </citation>
    <scope>NUCLEOTIDE SEQUENCE [LARGE SCALE GENOMIC DNA]</scope>
    <source>
        <strain evidence="8">yFS286</strain>
    </source>
</reference>
<dbReference type="GO" id="GO:0051082">
    <property type="term" value="F:unfolded protein binding"/>
    <property type="evidence" value="ECO:0007669"/>
    <property type="project" value="TreeGrafter"/>
</dbReference>
<dbReference type="GO" id="GO:0001405">
    <property type="term" value="C:PAM complex, Tim23 associated import motor"/>
    <property type="evidence" value="ECO:0007669"/>
    <property type="project" value="TreeGrafter"/>
</dbReference>
<dbReference type="eggNOG" id="KOG3003">
    <property type="taxonomic scope" value="Eukaryota"/>
</dbReference>
<dbReference type="InterPro" id="IPR013805">
    <property type="entry name" value="GrpE_CC"/>
</dbReference>
<dbReference type="CDD" id="cd00446">
    <property type="entry name" value="GrpE"/>
    <property type="match status" value="1"/>
</dbReference>
<dbReference type="FunFam" id="2.30.22.10:FF:000002">
    <property type="entry name" value="GrpE protein homolog"/>
    <property type="match status" value="1"/>
</dbReference>
<organism evidence="7 8">
    <name type="scientific">Schizosaccharomyces octosporus (strain yFS286)</name>
    <name type="common">Fission yeast</name>
    <name type="synonym">Octosporomyces octosporus</name>
    <dbReference type="NCBI Taxonomy" id="483514"/>
    <lineage>
        <taxon>Eukaryota</taxon>
        <taxon>Fungi</taxon>
        <taxon>Dikarya</taxon>
        <taxon>Ascomycota</taxon>
        <taxon>Taphrinomycotina</taxon>
        <taxon>Schizosaccharomycetes</taxon>
        <taxon>Schizosaccharomycetales</taxon>
        <taxon>Schizosaccharomycetaceae</taxon>
        <taxon>Schizosaccharomyces</taxon>
    </lineage>
</organism>
<feature type="compositionally biased region" description="Basic and acidic residues" evidence="6">
    <location>
        <begin position="36"/>
        <end position="53"/>
    </location>
</feature>